<dbReference type="InterPro" id="IPR050523">
    <property type="entry name" value="AKR_Detox_Biosynth"/>
</dbReference>
<evidence type="ECO:0000313" key="2">
    <source>
        <dbReference type="EMBL" id="MVT26431.1"/>
    </source>
</evidence>
<gene>
    <name evidence="2" type="ORF">GNZ21_08710</name>
</gene>
<accession>A0A7K1UKA3</accession>
<dbReference type="AlphaFoldDB" id="A0A7K1UKA3"/>
<dbReference type="OrthoDB" id="9768793at2"/>
<dbReference type="PANTHER" id="PTHR43364:SF1">
    <property type="entry name" value="OXIDOREDUCTASE YDHF"/>
    <property type="match status" value="1"/>
</dbReference>
<dbReference type="Gene3D" id="3.20.20.100">
    <property type="entry name" value="NADP-dependent oxidoreductase domain"/>
    <property type="match status" value="1"/>
</dbReference>
<feature type="domain" description="NADP-dependent oxidoreductase" evidence="1">
    <location>
        <begin position="11"/>
        <end position="294"/>
    </location>
</feature>
<dbReference type="InterPro" id="IPR023210">
    <property type="entry name" value="NADP_OxRdtase_dom"/>
</dbReference>
<name>A0A7K1UKA3_9MICC</name>
<proteinExistence type="predicted"/>
<dbReference type="EMBL" id="WRPM01000064">
    <property type="protein sequence ID" value="MVT26431.1"/>
    <property type="molecule type" value="Genomic_DNA"/>
</dbReference>
<organism evidence="2 3">
    <name type="scientific">Nesterenkonia alkaliphila</name>
    <dbReference type="NCBI Taxonomy" id="1463631"/>
    <lineage>
        <taxon>Bacteria</taxon>
        <taxon>Bacillati</taxon>
        <taxon>Actinomycetota</taxon>
        <taxon>Actinomycetes</taxon>
        <taxon>Micrococcales</taxon>
        <taxon>Micrococcaceae</taxon>
        <taxon>Nesterenkonia</taxon>
    </lineage>
</organism>
<dbReference type="PANTHER" id="PTHR43364">
    <property type="entry name" value="NADH-SPECIFIC METHYLGLYOXAL REDUCTASE-RELATED"/>
    <property type="match status" value="1"/>
</dbReference>
<sequence>MPAAGLSAPQVILGMMRIAERTDDEIRALVGAALEAGVNYVDHADIYSPGLSVHECERRFAQAMQLSPAEREQLTIQTKVGIVKDGPRYDFSYEHIISSVEGSLRALGTDYVDVLLLHRPDPLVEPEEVARAFNQLHSAGKVRHFGVSNHTPAQMELLHRNLDQPLTVNQVQLSLPHAAILTEGLLANTLGAAPHISPDGAGVVEYCRMNGIALQAWSPYQSPTGVFIGNPEYPELNAVLESLAETHGVTPTGIATAWITRHPADIQVVLGTTQPARVREAAEGADIRLSRAEWFQLLRAAGHPVP</sequence>
<dbReference type="Pfam" id="PF00248">
    <property type="entry name" value="Aldo_ket_red"/>
    <property type="match status" value="1"/>
</dbReference>
<comment type="caution">
    <text evidence="2">The sequence shown here is derived from an EMBL/GenBank/DDBJ whole genome shotgun (WGS) entry which is preliminary data.</text>
</comment>
<evidence type="ECO:0000313" key="3">
    <source>
        <dbReference type="Proteomes" id="UP000460157"/>
    </source>
</evidence>
<protein>
    <submittedName>
        <fullName evidence="2">Aldo/keto reductase family oxidoreductase</fullName>
    </submittedName>
</protein>
<dbReference type="GO" id="GO:0005829">
    <property type="term" value="C:cytosol"/>
    <property type="evidence" value="ECO:0007669"/>
    <property type="project" value="TreeGrafter"/>
</dbReference>
<dbReference type="InterPro" id="IPR036812">
    <property type="entry name" value="NAD(P)_OxRdtase_dom_sf"/>
</dbReference>
<evidence type="ECO:0000259" key="1">
    <source>
        <dbReference type="Pfam" id="PF00248"/>
    </source>
</evidence>
<dbReference type="CDD" id="cd19092">
    <property type="entry name" value="AKR_BsYcsN_EcYdhF-like"/>
    <property type="match status" value="1"/>
</dbReference>
<reference evidence="2 3" key="1">
    <citation type="submission" date="2019-12" db="EMBL/GenBank/DDBJ databases">
        <title>Nesterenkonia muleiensis sp. nov., a novel actinobacterium isolated from sap of Populus euphratica.</title>
        <authorList>
            <person name="Wang R."/>
        </authorList>
    </citation>
    <scope>NUCLEOTIDE SEQUENCE [LARGE SCALE GENOMIC DNA]</scope>
    <source>
        <strain evidence="2 3">F10</strain>
    </source>
</reference>
<keyword evidence="3" id="KW-1185">Reference proteome</keyword>
<dbReference type="Proteomes" id="UP000460157">
    <property type="component" value="Unassembled WGS sequence"/>
</dbReference>
<dbReference type="SUPFAM" id="SSF51430">
    <property type="entry name" value="NAD(P)-linked oxidoreductase"/>
    <property type="match status" value="1"/>
</dbReference>